<sequence>MLTVAAGAGAEMGEEEYQSQARPLSAVERAELQRRLEQEQAEAAQRRSRQETLERQRQLALQAWLAARPAEERLLRERCTPCHGLGVVEPARHGRLGWTWTIARMRWWHGAQVDTGEIVRLAAHLARRAREGRPAVEAPPDPETLPASESFRQHQEGRVEPRPPP</sequence>
<feature type="compositionally biased region" description="Low complexity" evidence="2">
    <location>
        <begin position="1"/>
        <end position="11"/>
    </location>
</feature>
<gene>
    <name evidence="3" type="ORF">Tsedi_00228</name>
</gene>
<keyword evidence="1" id="KW-0175">Coiled coil</keyword>
<feature type="compositionally biased region" description="Basic and acidic residues" evidence="2">
    <location>
        <begin position="151"/>
        <end position="165"/>
    </location>
</feature>
<proteinExistence type="predicted"/>
<organism evidence="3 4">
    <name type="scientific">Tepidimonas sediminis</name>
    <dbReference type="NCBI Taxonomy" id="2588941"/>
    <lineage>
        <taxon>Bacteria</taxon>
        <taxon>Pseudomonadati</taxon>
        <taxon>Pseudomonadota</taxon>
        <taxon>Betaproteobacteria</taxon>
        <taxon>Burkholderiales</taxon>
        <taxon>Tepidimonas</taxon>
    </lineage>
</organism>
<comment type="caution">
    <text evidence="3">The sequence shown here is derived from an EMBL/GenBank/DDBJ whole genome shotgun (WGS) entry which is preliminary data.</text>
</comment>
<evidence type="ECO:0000256" key="2">
    <source>
        <dbReference type="SAM" id="MobiDB-lite"/>
    </source>
</evidence>
<feature type="coiled-coil region" evidence="1">
    <location>
        <begin position="27"/>
        <end position="56"/>
    </location>
</feature>
<dbReference type="GO" id="GO:0020037">
    <property type="term" value="F:heme binding"/>
    <property type="evidence" value="ECO:0007669"/>
    <property type="project" value="InterPro"/>
</dbReference>
<reference evidence="3 4" key="1">
    <citation type="submission" date="2019-07" db="EMBL/GenBank/DDBJ databases">
        <title>Tepidimonas sediminis YIM 72259 draft genome.</title>
        <authorList>
            <person name="Da Costa M.S."/>
            <person name="Froufe H.J.C."/>
            <person name="Egas C."/>
            <person name="Albuquerque L."/>
        </authorList>
    </citation>
    <scope>NUCLEOTIDE SEQUENCE [LARGE SCALE GENOMIC DNA]</scope>
    <source>
        <strain evidence="3 4">YIM 72259</strain>
    </source>
</reference>
<keyword evidence="4" id="KW-1185">Reference proteome</keyword>
<dbReference type="EMBL" id="VJND01000001">
    <property type="protein sequence ID" value="TSE27393.1"/>
    <property type="molecule type" value="Genomic_DNA"/>
</dbReference>
<accession>A0A554WUZ7</accession>
<dbReference type="SUPFAM" id="SSF46626">
    <property type="entry name" value="Cytochrome c"/>
    <property type="match status" value="1"/>
</dbReference>
<dbReference type="GO" id="GO:0009055">
    <property type="term" value="F:electron transfer activity"/>
    <property type="evidence" value="ECO:0007669"/>
    <property type="project" value="InterPro"/>
</dbReference>
<feature type="region of interest" description="Disordered" evidence="2">
    <location>
        <begin position="1"/>
        <end position="24"/>
    </location>
</feature>
<dbReference type="AlphaFoldDB" id="A0A554WUZ7"/>
<protein>
    <submittedName>
        <fullName evidence="3">Uncharacterized protein</fullName>
    </submittedName>
</protein>
<dbReference type="Gene3D" id="1.10.760.10">
    <property type="entry name" value="Cytochrome c-like domain"/>
    <property type="match status" value="1"/>
</dbReference>
<dbReference type="InterPro" id="IPR036909">
    <property type="entry name" value="Cyt_c-like_dom_sf"/>
</dbReference>
<name>A0A554WUZ7_9BURK</name>
<evidence type="ECO:0000313" key="3">
    <source>
        <dbReference type="EMBL" id="TSE27393.1"/>
    </source>
</evidence>
<evidence type="ECO:0000256" key="1">
    <source>
        <dbReference type="SAM" id="Coils"/>
    </source>
</evidence>
<feature type="region of interest" description="Disordered" evidence="2">
    <location>
        <begin position="129"/>
        <end position="165"/>
    </location>
</feature>
<evidence type="ECO:0000313" key="4">
    <source>
        <dbReference type="Proteomes" id="UP000320225"/>
    </source>
</evidence>
<dbReference type="Proteomes" id="UP000320225">
    <property type="component" value="Unassembled WGS sequence"/>
</dbReference>